<keyword evidence="5" id="KW-1015">Disulfide bond</keyword>
<dbReference type="Gene3D" id="2.102.10.10">
    <property type="entry name" value="Rieske [2Fe-2S] iron-sulphur domain"/>
    <property type="match status" value="1"/>
</dbReference>
<dbReference type="PANTHER" id="PTHR13847">
    <property type="entry name" value="SARCOSINE DEHYDROGENASE-RELATED"/>
    <property type="match status" value="1"/>
</dbReference>
<dbReference type="InterPro" id="IPR017941">
    <property type="entry name" value="Rieske_2Fe-2S"/>
</dbReference>
<dbReference type="InterPro" id="IPR005805">
    <property type="entry name" value="Rieske_Fe-S_prot_C"/>
</dbReference>
<feature type="domain" description="Rieske" evidence="6">
    <location>
        <begin position="419"/>
        <end position="509"/>
    </location>
</feature>
<dbReference type="PRINTS" id="PR00162">
    <property type="entry name" value="RIESKE"/>
</dbReference>
<dbReference type="PROSITE" id="PS51296">
    <property type="entry name" value="RIESKE"/>
    <property type="match status" value="1"/>
</dbReference>
<keyword evidence="8" id="KW-1185">Reference proteome</keyword>
<dbReference type="InterPro" id="IPR036922">
    <property type="entry name" value="Rieske_2Fe-2S_sf"/>
</dbReference>
<sequence>MHKKSEQEAYWRLTAKLPDHPPLSESRETDVVVVGGGIAGITTAYLLCQKGVRVTVVEASEIVSGTTGHTTAKITAQHGAIYDELLHHFGLEGARSFYEKNQQAIDWIRNTVSQKQWECDFETQDAWIYADSEATIQQLEKEQHAYDKLDIPYKHASKLPFDIHCDGALIMPNQAQFHPTRYISAMVEEIVEMGGKLHEQTKAVDIQEGQEIQVTMENGHVLTCQHVVVASHFPFYDGMGLYFAKMKPERSYLMAGHWKEKDPGGMYISIDQTVRSIRFFSMDGSRGILVGGEPHSTGQGEPTDHHFDVLQKFTSTHLGKVDFTYRWSSQDYTTLDKLPYIGAISNRHPRILVATGFRKWGMTQGTMAAHLISERILGTSTPSSDLFDPSRFHADPALKKVISINSDVVKHFVKSKLEIPVITLKQLPLGAGAHVNWNGQQIGAYKDESGNVHAVDTTCTHLGCSVNWNSSEKSWDCPCHGSRFTIKGEILEGPAMKPLEVIKTDGCEG</sequence>
<dbReference type="InterPro" id="IPR006076">
    <property type="entry name" value="FAD-dep_OxRdtase"/>
</dbReference>
<evidence type="ECO:0000313" key="7">
    <source>
        <dbReference type="EMBL" id="MEW9500942.1"/>
    </source>
</evidence>
<organism evidence="7 8">
    <name type="scientific">Jeotgalibacillus marinus</name>
    <dbReference type="NCBI Taxonomy" id="86667"/>
    <lineage>
        <taxon>Bacteria</taxon>
        <taxon>Bacillati</taxon>
        <taxon>Bacillota</taxon>
        <taxon>Bacilli</taxon>
        <taxon>Bacillales</taxon>
        <taxon>Caryophanaceae</taxon>
        <taxon>Jeotgalibacillus</taxon>
    </lineage>
</organism>
<keyword evidence="2" id="KW-0479">Metal-binding</keyword>
<evidence type="ECO:0000256" key="5">
    <source>
        <dbReference type="ARBA" id="ARBA00023157"/>
    </source>
</evidence>
<keyword evidence="3" id="KW-0408">Iron</keyword>
<evidence type="ECO:0000256" key="2">
    <source>
        <dbReference type="ARBA" id="ARBA00022723"/>
    </source>
</evidence>
<dbReference type="EMBL" id="JBFMIA010000002">
    <property type="protein sequence ID" value="MEW9500942.1"/>
    <property type="molecule type" value="Genomic_DNA"/>
</dbReference>
<evidence type="ECO:0000313" key="8">
    <source>
        <dbReference type="Proteomes" id="UP001556040"/>
    </source>
</evidence>
<evidence type="ECO:0000256" key="4">
    <source>
        <dbReference type="ARBA" id="ARBA00023014"/>
    </source>
</evidence>
<keyword evidence="1" id="KW-0001">2Fe-2S</keyword>
<dbReference type="SUPFAM" id="SSF50022">
    <property type="entry name" value="ISP domain"/>
    <property type="match status" value="1"/>
</dbReference>
<keyword evidence="4" id="KW-0411">Iron-sulfur</keyword>
<dbReference type="PANTHER" id="PTHR13847:SF274">
    <property type="entry name" value="RIESKE 2FE-2S IRON-SULFUR PROTEIN YHFW-RELATED"/>
    <property type="match status" value="1"/>
</dbReference>
<dbReference type="SUPFAM" id="SSF51971">
    <property type="entry name" value="Nucleotide-binding domain"/>
    <property type="match status" value="1"/>
</dbReference>
<evidence type="ECO:0000259" key="6">
    <source>
        <dbReference type="PROSITE" id="PS51296"/>
    </source>
</evidence>
<comment type="caution">
    <text evidence="7">The sequence shown here is derived from an EMBL/GenBank/DDBJ whole genome shotgun (WGS) entry which is preliminary data.</text>
</comment>
<protein>
    <submittedName>
        <fullName evidence="7">FAD-dependent oxidoreductase</fullName>
    </submittedName>
</protein>
<dbReference type="InterPro" id="IPR038010">
    <property type="entry name" value="YhfW_C"/>
</dbReference>
<dbReference type="Gene3D" id="3.30.9.10">
    <property type="entry name" value="D-Amino Acid Oxidase, subunit A, domain 2"/>
    <property type="match status" value="1"/>
</dbReference>
<dbReference type="Pfam" id="PF01266">
    <property type="entry name" value="DAO"/>
    <property type="match status" value="1"/>
</dbReference>
<gene>
    <name evidence="7" type="ORF">AB1471_03885</name>
</gene>
<evidence type="ECO:0000256" key="3">
    <source>
        <dbReference type="ARBA" id="ARBA00023004"/>
    </source>
</evidence>
<dbReference type="CDD" id="cd03477">
    <property type="entry name" value="Rieske_YhfW_C"/>
    <property type="match status" value="1"/>
</dbReference>
<dbReference type="InterPro" id="IPR036188">
    <property type="entry name" value="FAD/NAD-bd_sf"/>
</dbReference>
<evidence type="ECO:0000256" key="1">
    <source>
        <dbReference type="ARBA" id="ARBA00022714"/>
    </source>
</evidence>
<dbReference type="RefSeq" id="WP_367778288.1">
    <property type="nucleotide sequence ID" value="NZ_JBFMIA010000002.1"/>
</dbReference>
<dbReference type="Pfam" id="PF00355">
    <property type="entry name" value="Rieske"/>
    <property type="match status" value="1"/>
</dbReference>
<accession>A0ABV3Q0T9</accession>
<proteinExistence type="predicted"/>
<reference evidence="7 8" key="1">
    <citation type="journal article" date="1979" name="Int. J. Syst. Evol. Microbiol.">
        <title>Bacillus globisporus subsp. marinus subsp. nov.</title>
        <authorList>
            <person name="Liu H."/>
        </authorList>
    </citation>
    <scope>NUCLEOTIDE SEQUENCE [LARGE SCALE GENOMIC DNA]</scope>
    <source>
        <strain evidence="7 8">DSM 1297</strain>
    </source>
</reference>
<name>A0ABV3Q0T9_9BACL</name>
<dbReference type="Gene3D" id="3.50.50.60">
    <property type="entry name" value="FAD/NAD(P)-binding domain"/>
    <property type="match status" value="1"/>
</dbReference>
<dbReference type="Proteomes" id="UP001556040">
    <property type="component" value="Unassembled WGS sequence"/>
</dbReference>